<dbReference type="InterPro" id="IPR036048">
    <property type="entry name" value="Interleukin_8-like_sf"/>
</dbReference>
<protein>
    <submittedName>
        <fullName evidence="4">C-C motif chemokine 13-like</fullName>
    </submittedName>
</protein>
<proteinExistence type="predicted"/>
<dbReference type="SMART" id="SM00199">
    <property type="entry name" value="SCY"/>
    <property type="match status" value="1"/>
</dbReference>
<dbReference type="Proteomes" id="UP000694409">
    <property type="component" value="Unassembled WGS sequence"/>
</dbReference>
<dbReference type="OMA" id="CCYKNMF"/>
<feature type="signal peptide" evidence="2">
    <location>
        <begin position="1"/>
        <end position="22"/>
    </location>
</feature>
<feature type="chain" id="PRO_5034728023" evidence="2">
    <location>
        <begin position="23"/>
        <end position="96"/>
    </location>
</feature>
<keyword evidence="2" id="KW-0732">Signal</keyword>
<dbReference type="Ensembl" id="ENSSCAT00000009781.1">
    <property type="protein sequence ID" value="ENSSCAP00000008684.1"/>
    <property type="gene ID" value="ENSSCAG00000006617.1"/>
</dbReference>
<gene>
    <name evidence="4" type="primary">LOC108962704</name>
</gene>
<dbReference type="InterPro" id="IPR039809">
    <property type="entry name" value="Chemokine_b/g/d"/>
</dbReference>
<dbReference type="GO" id="GO:0005615">
    <property type="term" value="C:extracellular space"/>
    <property type="evidence" value="ECO:0007669"/>
    <property type="project" value="UniProtKB-KW"/>
</dbReference>
<dbReference type="GO" id="GO:0006955">
    <property type="term" value="P:immune response"/>
    <property type="evidence" value="ECO:0007669"/>
    <property type="project" value="InterPro"/>
</dbReference>
<evidence type="ECO:0000313" key="5">
    <source>
        <dbReference type="Proteomes" id="UP000694409"/>
    </source>
</evidence>
<evidence type="ECO:0000256" key="2">
    <source>
        <dbReference type="SAM" id="SignalP"/>
    </source>
</evidence>
<reference evidence="4" key="2">
    <citation type="submission" date="2025-09" db="UniProtKB">
        <authorList>
            <consortium name="Ensembl"/>
        </authorList>
    </citation>
    <scope>IDENTIFICATION</scope>
</reference>
<organism evidence="4 5">
    <name type="scientific">Serinus canaria</name>
    <name type="common">Island canary</name>
    <name type="synonym">Fringilla canaria</name>
    <dbReference type="NCBI Taxonomy" id="9135"/>
    <lineage>
        <taxon>Eukaryota</taxon>
        <taxon>Metazoa</taxon>
        <taxon>Chordata</taxon>
        <taxon>Craniata</taxon>
        <taxon>Vertebrata</taxon>
        <taxon>Euteleostomi</taxon>
        <taxon>Archelosauria</taxon>
        <taxon>Archosauria</taxon>
        <taxon>Dinosauria</taxon>
        <taxon>Saurischia</taxon>
        <taxon>Theropoda</taxon>
        <taxon>Coelurosauria</taxon>
        <taxon>Aves</taxon>
        <taxon>Neognathae</taxon>
        <taxon>Neoaves</taxon>
        <taxon>Telluraves</taxon>
        <taxon>Australaves</taxon>
        <taxon>Passeriformes</taxon>
        <taxon>Passeroidea</taxon>
        <taxon>Fringillidae</taxon>
        <taxon>Carduelinae</taxon>
        <taxon>Serinus</taxon>
    </lineage>
</organism>
<dbReference type="InterPro" id="IPR001811">
    <property type="entry name" value="Chemokine_IL8-like_dom"/>
</dbReference>
<dbReference type="GO" id="GO:0008009">
    <property type="term" value="F:chemokine activity"/>
    <property type="evidence" value="ECO:0007669"/>
    <property type="project" value="InterPro"/>
</dbReference>
<keyword evidence="5" id="KW-1185">Reference proteome</keyword>
<sequence>DMRISLALLILLLAAAWTGSQGMSFRSSRAQCCSKEMLSRRKIPEFRIRGYVETAPSCTQRAVLVKLPRGMVCVDRKEKWFQEYLRKQKQPNSTST</sequence>
<dbReference type="Gene3D" id="2.40.50.40">
    <property type="match status" value="1"/>
</dbReference>
<evidence type="ECO:0000259" key="3">
    <source>
        <dbReference type="SMART" id="SM00199"/>
    </source>
</evidence>
<keyword evidence="1" id="KW-0202">Cytokine</keyword>
<feature type="domain" description="Chemokine interleukin-8-like" evidence="3">
    <location>
        <begin position="29"/>
        <end position="88"/>
    </location>
</feature>
<dbReference type="SUPFAM" id="SSF54117">
    <property type="entry name" value="Interleukin 8-like chemokines"/>
    <property type="match status" value="1"/>
</dbReference>
<dbReference type="Pfam" id="PF00048">
    <property type="entry name" value="IL8"/>
    <property type="match status" value="1"/>
</dbReference>
<accession>A0A8C9MUV5</accession>
<dbReference type="PANTHER" id="PTHR12015">
    <property type="entry name" value="SMALL INDUCIBLE CYTOKINE A"/>
    <property type="match status" value="1"/>
</dbReference>
<name>A0A8C9MUV5_SERCA</name>
<evidence type="ECO:0000256" key="1">
    <source>
        <dbReference type="ARBA" id="ARBA00022514"/>
    </source>
</evidence>
<dbReference type="GeneTree" id="ENSGT00940000170193"/>
<dbReference type="AlphaFoldDB" id="A0A8C9MUV5"/>
<evidence type="ECO:0000313" key="4">
    <source>
        <dbReference type="Ensembl" id="ENSSCAP00000008684.1"/>
    </source>
</evidence>
<reference evidence="4" key="1">
    <citation type="submission" date="2025-08" db="UniProtKB">
        <authorList>
            <consortium name="Ensembl"/>
        </authorList>
    </citation>
    <scope>IDENTIFICATION</scope>
</reference>